<dbReference type="Gene3D" id="3.90.79.10">
    <property type="entry name" value="Nucleoside Triphosphate Pyrophosphohydrolase"/>
    <property type="match status" value="1"/>
</dbReference>
<dbReference type="PROSITE" id="PS51462">
    <property type="entry name" value="NUDIX"/>
    <property type="match status" value="1"/>
</dbReference>
<feature type="domain" description="Nudix hydrolase" evidence="2">
    <location>
        <begin position="90"/>
        <end position="216"/>
    </location>
</feature>
<accession>A0A1G1STW4</accession>
<dbReference type="InterPro" id="IPR015797">
    <property type="entry name" value="NUDIX_hydrolase-like_dom_sf"/>
</dbReference>
<dbReference type="InterPro" id="IPR051325">
    <property type="entry name" value="Nudix_hydrolase_domain"/>
</dbReference>
<dbReference type="SUPFAM" id="SSF55811">
    <property type="entry name" value="Nudix"/>
    <property type="match status" value="1"/>
</dbReference>
<protein>
    <submittedName>
        <fullName evidence="3">NUDIX domain-containing protein</fullName>
    </submittedName>
</protein>
<dbReference type="GO" id="GO:0006167">
    <property type="term" value="P:AMP biosynthetic process"/>
    <property type="evidence" value="ECO:0007669"/>
    <property type="project" value="TreeGrafter"/>
</dbReference>
<dbReference type="Pfam" id="PF00293">
    <property type="entry name" value="NUDIX"/>
    <property type="match status" value="1"/>
</dbReference>
<dbReference type="CDD" id="cd03673">
    <property type="entry name" value="NUDIX_Ap6A_hydrolase"/>
    <property type="match status" value="1"/>
</dbReference>
<dbReference type="GO" id="GO:0004081">
    <property type="term" value="F:bis(5'-nucleosyl)-tetraphosphatase (asymmetrical) activity"/>
    <property type="evidence" value="ECO:0007669"/>
    <property type="project" value="TreeGrafter"/>
</dbReference>
<gene>
    <name evidence="3" type="ORF">BEN49_14625</name>
</gene>
<name>A0A1G1STW4_9BACT</name>
<organism evidence="3 4">
    <name type="scientific">Hymenobacter coccineus</name>
    <dbReference type="NCBI Taxonomy" id="1908235"/>
    <lineage>
        <taxon>Bacteria</taxon>
        <taxon>Pseudomonadati</taxon>
        <taxon>Bacteroidota</taxon>
        <taxon>Cytophagia</taxon>
        <taxon>Cytophagales</taxon>
        <taxon>Hymenobacteraceae</taxon>
        <taxon>Hymenobacter</taxon>
    </lineage>
</organism>
<keyword evidence="1" id="KW-0378">Hydrolase</keyword>
<dbReference type="InterPro" id="IPR000086">
    <property type="entry name" value="NUDIX_hydrolase_dom"/>
</dbReference>
<evidence type="ECO:0000256" key="1">
    <source>
        <dbReference type="ARBA" id="ARBA00022801"/>
    </source>
</evidence>
<comment type="caution">
    <text evidence="3">The sequence shown here is derived from an EMBL/GenBank/DDBJ whole genome shotgun (WGS) entry which is preliminary data.</text>
</comment>
<sequence length="235" mass="26558">MNLFINDIPLVIKKLSEKVYKHKYDLVLGPEQEFTSKDLVGDVLVRDATAAFLDRLLRLMEVKKLKKLTSLTMLVRKKGMLIQHLKDQFKIAKAAGGLVVKDGQVLMIYRLGKWDLPKGKLKSDEDTVLGALREVEEETNIKLAIGEELPSTWHSYAYKGNKMLKKTSWYVMQCLDDSVMKPQAEEYIEEVRWMTPQEALAKLDNSYASIALVVRHYLGKANGGKSAKEAATAGK</sequence>
<evidence type="ECO:0000259" key="2">
    <source>
        <dbReference type="PROSITE" id="PS51462"/>
    </source>
</evidence>
<keyword evidence="4" id="KW-1185">Reference proteome</keyword>
<dbReference type="PANTHER" id="PTHR21340:SF0">
    <property type="entry name" value="BIS(5'-NUCLEOSYL)-TETRAPHOSPHATASE [ASYMMETRICAL]"/>
    <property type="match status" value="1"/>
</dbReference>
<dbReference type="InterPro" id="IPR020084">
    <property type="entry name" value="NUDIX_hydrolase_CS"/>
</dbReference>
<dbReference type="RefSeq" id="WP_070746978.1">
    <property type="nucleotide sequence ID" value="NZ_MDZA01000438.1"/>
</dbReference>
<dbReference type="Proteomes" id="UP000177506">
    <property type="component" value="Unassembled WGS sequence"/>
</dbReference>
<dbReference type="PANTHER" id="PTHR21340">
    <property type="entry name" value="DIADENOSINE 5,5-P1,P4-TETRAPHOSPHATE PYROPHOSPHOHYDROLASE MUTT"/>
    <property type="match status" value="1"/>
</dbReference>
<dbReference type="PROSITE" id="PS00893">
    <property type="entry name" value="NUDIX_BOX"/>
    <property type="match status" value="1"/>
</dbReference>
<reference evidence="3 4" key="1">
    <citation type="submission" date="2016-08" db="EMBL/GenBank/DDBJ databases">
        <title>Hymenobacter coccineus sp. nov., Hymenobacter lapidarius sp. nov. and Hymenobacter glacialis sp. nov., isolated from Antarctic soil.</title>
        <authorList>
            <person name="Sedlacek I."/>
            <person name="Kralova S."/>
            <person name="Kyrova K."/>
            <person name="Maslanova I."/>
            <person name="Stankova E."/>
            <person name="Vrbovska V."/>
            <person name="Nemec M."/>
            <person name="Bartak M."/>
            <person name="Svec P."/>
            <person name="Busse H.-J."/>
            <person name="Pantucek R."/>
        </authorList>
    </citation>
    <scope>NUCLEOTIDE SEQUENCE [LARGE SCALE GENOMIC DNA]</scope>
    <source>
        <strain evidence="3 4">CCM 8649</strain>
    </source>
</reference>
<dbReference type="EMBL" id="MDZA01000438">
    <property type="protein sequence ID" value="OGX82062.1"/>
    <property type="molecule type" value="Genomic_DNA"/>
</dbReference>
<evidence type="ECO:0000313" key="3">
    <source>
        <dbReference type="EMBL" id="OGX82062.1"/>
    </source>
</evidence>
<proteinExistence type="predicted"/>
<evidence type="ECO:0000313" key="4">
    <source>
        <dbReference type="Proteomes" id="UP000177506"/>
    </source>
</evidence>
<dbReference type="GO" id="GO:0006754">
    <property type="term" value="P:ATP biosynthetic process"/>
    <property type="evidence" value="ECO:0007669"/>
    <property type="project" value="TreeGrafter"/>
</dbReference>
<dbReference type="OrthoDB" id="9816289at2"/>
<dbReference type="AlphaFoldDB" id="A0A1G1STW4"/>